<dbReference type="eggNOG" id="ENOG502T4XN">
    <property type="taxonomic scope" value="Eukaryota"/>
</dbReference>
<dbReference type="PANTHER" id="PTHR19325:SF575">
    <property type="entry name" value="LOCOMOTION-RELATED PROTEIN HIKARU GENKI"/>
    <property type="match status" value="1"/>
</dbReference>
<dbReference type="SUPFAM" id="SSF57535">
    <property type="entry name" value="Complement control module/SCR domain"/>
    <property type="match status" value="2"/>
</dbReference>
<evidence type="ECO:0000256" key="4">
    <source>
        <dbReference type="ARBA" id="ARBA00023180"/>
    </source>
</evidence>
<accession>A0A1X7VTZ5</accession>
<sequence length="372" mass="41059">MYEHANYYYGHAGYPNYYGYGKNYRYGGNYPYGRNYPYNRNYRYKSGSYHNNYRYGLIWFGIGRKLNSGGNRPAQYGGGYRGYGGRGRNGGHSGYSGYGGYGGRGDNGGHGGHEGYHWSYLCRQGFELVGNRERVCQSNGQWSGQLPICRRLIDCGGLLNPLHGGVLLTGTDAGSRASYIHAMKGLCYKDHRDKCVKLMVNGLQGATATYNCNPGFVLVGNEQRRCQANGQWSGRDPICRKRTTVILVAAATRSGSGYRSGEYRSGGYRSGRYKSDGYRSGGYRSGGYRSGGYRSGGYRSGGYRSGGYRSGGYRTGGYRTGGYDYGYGGSLVVTCESVPVNNEERASRDADYNVDEDDITSRLTYCDDARVK</sequence>
<protein>
    <recommendedName>
        <fullName evidence="6">Sushi domain-containing protein</fullName>
    </recommendedName>
</protein>
<dbReference type="EnsemblMetazoa" id="Aqu2.1.43567_001">
    <property type="protein sequence ID" value="Aqu2.1.43567_001"/>
    <property type="gene ID" value="Aqu2.1.43567"/>
</dbReference>
<dbReference type="PANTHER" id="PTHR19325">
    <property type="entry name" value="COMPLEMENT COMPONENT-RELATED SUSHI DOMAIN-CONTAINING"/>
    <property type="match status" value="1"/>
</dbReference>
<dbReference type="AlphaFoldDB" id="A0A1X7VTZ5"/>
<dbReference type="InterPro" id="IPR000436">
    <property type="entry name" value="Sushi_SCR_CCP_dom"/>
</dbReference>
<dbReference type="Gene3D" id="2.10.70.10">
    <property type="entry name" value="Complement Module, domain 1"/>
    <property type="match status" value="2"/>
</dbReference>
<evidence type="ECO:0000313" key="7">
    <source>
        <dbReference type="EnsemblMetazoa" id="Aqu2.1.43567_001"/>
    </source>
</evidence>
<dbReference type="InterPro" id="IPR050350">
    <property type="entry name" value="Compl-Cell_Adhes-Reg"/>
</dbReference>
<keyword evidence="1 5" id="KW-0768">Sushi</keyword>
<feature type="disulfide bond" evidence="5">
    <location>
        <begin position="212"/>
        <end position="239"/>
    </location>
</feature>
<comment type="caution">
    <text evidence="5">Lacks conserved residue(s) required for the propagation of feature annotation.</text>
</comment>
<feature type="domain" description="Sushi" evidence="6">
    <location>
        <begin position="119"/>
        <end position="151"/>
    </location>
</feature>
<keyword evidence="2" id="KW-0677">Repeat</keyword>
<evidence type="ECO:0000256" key="2">
    <source>
        <dbReference type="ARBA" id="ARBA00022737"/>
    </source>
</evidence>
<dbReference type="CDD" id="cd00033">
    <property type="entry name" value="CCP"/>
    <property type="match status" value="2"/>
</dbReference>
<evidence type="ECO:0000256" key="5">
    <source>
        <dbReference type="PROSITE-ProRule" id="PRU00302"/>
    </source>
</evidence>
<evidence type="ECO:0000256" key="3">
    <source>
        <dbReference type="ARBA" id="ARBA00023157"/>
    </source>
</evidence>
<dbReference type="InParanoid" id="A0A1X7VTZ5"/>
<keyword evidence="4" id="KW-0325">Glycoprotein</keyword>
<reference evidence="7" key="1">
    <citation type="submission" date="2017-05" db="UniProtKB">
        <authorList>
            <consortium name="EnsemblMetazoa"/>
        </authorList>
    </citation>
    <scope>IDENTIFICATION</scope>
</reference>
<evidence type="ECO:0000256" key="1">
    <source>
        <dbReference type="ARBA" id="ARBA00022659"/>
    </source>
</evidence>
<dbReference type="Pfam" id="PF00084">
    <property type="entry name" value="Sushi"/>
    <property type="match status" value="2"/>
</dbReference>
<dbReference type="STRING" id="400682.A0A1X7VTZ5"/>
<organism evidence="7">
    <name type="scientific">Amphimedon queenslandica</name>
    <name type="common">Sponge</name>
    <dbReference type="NCBI Taxonomy" id="400682"/>
    <lineage>
        <taxon>Eukaryota</taxon>
        <taxon>Metazoa</taxon>
        <taxon>Porifera</taxon>
        <taxon>Demospongiae</taxon>
        <taxon>Heteroscleromorpha</taxon>
        <taxon>Haplosclerida</taxon>
        <taxon>Niphatidae</taxon>
        <taxon>Amphimedon</taxon>
    </lineage>
</organism>
<name>A0A1X7VTZ5_AMPQE</name>
<feature type="disulfide bond" evidence="5">
    <location>
        <begin position="122"/>
        <end position="149"/>
    </location>
</feature>
<keyword evidence="3 5" id="KW-1015">Disulfide bond</keyword>
<feature type="domain" description="Sushi" evidence="6">
    <location>
        <begin position="185"/>
        <end position="241"/>
    </location>
</feature>
<dbReference type="SMART" id="SM00032">
    <property type="entry name" value="CCP"/>
    <property type="match status" value="2"/>
</dbReference>
<dbReference type="InterPro" id="IPR035976">
    <property type="entry name" value="Sushi/SCR/CCP_sf"/>
</dbReference>
<proteinExistence type="predicted"/>
<evidence type="ECO:0000259" key="6">
    <source>
        <dbReference type="PROSITE" id="PS50923"/>
    </source>
</evidence>
<dbReference type="PROSITE" id="PS50923">
    <property type="entry name" value="SUSHI"/>
    <property type="match status" value="2"/>
</dbReference>